<dbReference type="KEGG" id="saqu:EJC51_17860"/>
<reference evidence="3 4" key="1">
    <citation type="submission" date="2018-12" db="EMBL/GenBank/DDBJ databases">
        <authorList>
            <person name="Li K."/>
        </authorList>
    </citation>
    <scope>NUCLEOTIDE SEQUENCE [LARGE SCALE GENOMIC DNA]</scope>
    <source>
        <strain evidence="4">CR22</strain>
    </source>
</reference>
<dbReference type="InterPro" id="IPR011009">
    <property type="entry name" value="Kinase-like_dom_sf"/>
</dbReference>
<name>A0A3Q9C020_9ACTN</name>
<dbReference type="Gene3D" id="3.90.1200.10">
    <property type="match status" value="1"/>
</dbReference>
<dbReference type="InterPro" id="IPR002575">
    <property type="entry name" value="Aminoglycoside_PTrfase"/>
</dbReference>
<dbReference type="SUPFAM" id="SSF56112">
    <property type="entry name" value="Protein kinase-like (PK-like)"/>
    <property type="match status" value="1"/>
</dbReference>
<dbReference type="InterPro" id="IPR051678">
    <property type="entry name" value="AGP_Transferase"/>
</dbReference>
<evidence type="ECO:0000256" key="1">
    <source>
        <dbReference type="SAM" id="MobiDB-lite"/>
    </source>
</evidence>
<evidence type="ECO:0000259" key="2">
    <source>
        <dbReference type="Pfam" id="PF01636"/>
    </source>
</evidence>
<dbReference type="PANTHER" id="PTHR21310">
    <property type="entry name" value="AMINOGLYCOSIDE PHOSPHOTRANSFERASE-RELATED-RELATED"/>
    <property type="match status" value="1"/>
</dbReference>
<evidence type="ECO:0000313" key="4">
    <source>
        <dbReference type="Proteomes" id="UP000280197"/>
    </source>
</evidence>
<feature type="compositionally biased region" description="Basic residues" evidence="1">
    <location>
        <begin position="24"/>
        <end position="36"/>
    </location>
</feature>
<accession>A0A3Q9C020</accession>
<feature type="region of interest" description="Disordered" evidence="1">
    <location>
        <begin position="1"/>
        <end position="36"/>
    </location>
</feature>
<protein>
    <recommendedName>
        <fullName evidence="2">Aminoglycoside phosphotransferase domain-containing protein</fullName>
    </recommendedName>
</protein>
<gene>
    <name evidence="3" type="ORF">EJC51_17860</name>
</gene>
<evidence type="ECO:0000313" key="3">
    <source>
        <dbReference type="EMBL" id="AZP17801.1"/>
    </source>
</evidence>
<dbReference type="AlphaFoldDB" id="A0A3Q9C020"/>
<dbReference type="EMBL" id="CP034463">
    <property type="protein sequence ID" value="AZP17801.1"/>
    <property type="molecule type" value="Genomic_DNA"/>
</dbReference>
<proteinExistence type="predicted"/>
<keyword evidence="4" id="KW-1185">Reference proteome</keyword>
<sequence>MGGAREGSRPQPPAPGPAGTDRRPRPRRASHPLPRRHRLTMRIDGRVPDDATEITTGQANRVWYIGGREPYILKHYSDPARAANEAAALALLTHHRAPSPRLLHADVERQPAWTAQSVVQAEPVPADQFLDELVGPLAAVHAIPGTHFGRLAGATRHHTWRDYLHDRLNLYTATAPDLATAAAALRRDLDRVNLEIEPRLLHHDLQPGHLLRVPEGPRLLLDWELAAFGDPISDLARLAVRLRLLSPQPMLTHRPAPADQRRLDLYWRLHLLADAALGTDPGVRAHALALTTGTST</sequence>
<feature type="domain" description="Aminoglycoside phosphotransferase" evidence="2">
    <location>
        <begin position="51"/>
        <end position="239"/>
    </location>
</feature>
<dbReference type="Proteomes" id="UP000280197">
    <property type="component" value="Chromosome"/>
</dbReference>
<dbReference type="Pfam" id="PF01636">
    <property type="entry name" value="APH"/>
    <property type="match status" value="1"/>
</dbReference>
<organism evidence="3 4">
    <name type="scientific">Streptomyces aquilus</name>
    <dbReference type="NCBI Taxonomy" id="2548456"/>
    <lineage>
        <taxon>Bacteria</taxon>
        <taxon>Bacillati</taxon>
        <taxon>Actinomycetota</taxon>
        <taxon>Actinomycetes</taxon>
        <taxon>Kitasatosporales</taxon>
        <taxon>Streptomycetaceae</taxon>
        <taxon>Streptomyces</taxon>
    </lineage>
</organism>